<dbReference type="PIRSF" id="PIRSF000097">
    <property type="entry name" value="AKR"/>
    <property type="match status" value="1"/>
</dbReference>
<dbReference type="InterPro" id="IPR036812">
    <property type="entry name" value="NAD(P)_OxRdtase_dom_sf"/>
</dbReference>
<reference evidence="4" key="1">
    <citation type="journal article" date="2008" name="Genetics">
        <title>Two New Y-Linked Genes in Drosophila melanogaster.</title>
        <authorList>
            <consortium name="12 Drosophila Genome Project"/>
            <person name="Vibranovski M.D."/>
            <person name="Koerich L.B."/>
            <person name="Carvalho A.B."/>
        </authorList>
    </citation>
    <scope>NUCLEOTIDE SEQUENCE</scope>
</reference>
<feature type="binding site" evidence="1">
    <location>
        <position position="156"/>
    </location>
    <ligand>
        <name>substrate</name>
    </ligand>
</feature>
<proteinExistence type="evidence at transcript level"/>
<dbReference type="Pfam" id="PF00248">
    <property type="entry name" value="Aldo_ket_red"/>
    <property type="match status" value="1"/>
</dbReference>
<reference evidence="4" key="2">
    <citation type="journal article" date="2008" name="Nature">
        <title>Low conservation of gene content in the Drosophila Y chromosome.</title>
        <authorList>
            <person name="Koerich L.B."/>
            <person name="Wang X."/>
            <person name="Clark A.G."/>
            <person name="Carvalho A.B."/>
        </authorList>
    </citation>
    <scope>NUCLEOTIDE SEQUENCE</scope>
</reference>
<dbReference type="FunFam" id="3.20.20.100:FF:000023">
    <property type="entry name" value="aldose reductase"/>
    <property type="match status" value="1"/>
</dbReference>
<accession>I7LSU6</accession>
<name>I7LSU6_DROWI</name>
<organism evidence="4">
    <name type="scientific">Drosophila willistoni</name>
    <name type="common">Fruit fly</name>
    <dbReference type="NCBI Taxonomy" id="7260"/>
    <lineage>
        <taxon>Eukaryota</taxon>
        <taxon>Metazoa</taxon>
        <taxon>Ecdysozoa</taxon>
        <taxon>Arthropoda</taxon>
        <taxon>Hexapoda</taxon>
        <taxon>Insecta</taxon>
        <taxon>Pterygota</taxon>
        <taxon>Neoptera</taxon>
        <taxon>Endopterygota</taxon>
        <taxon>Diptera</taxon>
        <taxon>Brachycera</taxon>
        <taxon>Muscomorpha</taxon>
        <taxon>Ephydroidea</taxon>
        <taxon>Drosophilidae</taxon>
        <taxon>Drosophila</taxon>
        <taxon>Sophophora</taxon>
    </lineage>
</organism>
<dbReference type="InterPro" id="IPR020471">
    <property type="entry name" value="AKR"/>
</dbReference>
<dbReference type="GO" id="GO:0016491">
    <property type="term" value="F:oxidoreductase activity"/>
    <property type="evidence" value="ECO:0007669"/>
    <property type="project" value="InterPro"/>
</dbReference>
<dbReference type="PANTHER" id="PTHR11732">
    <property type="entry name" value="ALDO/KETO REDUCTASE"/>
    <property type="match status" value="1"/>
</dbReference>
<gene>
    <name evidence="4" type="primary">ARY</name>
</gene>
<dbReference type="InterPro" id="IPR023210">
    <property type="entry name" value="NADP_OxRdtase_dom"/>
</dbReference>
<feature type="domain" description="NADP-dependent oxidoreductase" evidence="3">
    <location>
        <begin position="54"/>
        <end position="326"/>
    </location>
</feature>
<dbReference type="EMBL" id="BK006428">
    <property type="protein sequence ID" value="DAA06295.1"/>
    <property type="molecule type" value="mRNA"/>
</dbReference>
<dbReference type="PROSITE" id="PS00798">
    <property type="entry name" value="ALDOKETO_REDUCTASE_1"/>
    <property type="match status" value="1"/>
</dbReference>
<dbReference type="SUPFAM" id="SSF51430">
    <property type="entry name" value="NAD(P)-linked oxidoreductase"/>
    <property type="match status" value="1"/>
</dbReference>
<dbReference type="PROSITE" id="PS00062">
    <property type="entry name" value="ALDOKETO_REDUCTASE_2"/>
    <property type="match status" value="1"/>
</dbReference>
<evidence type="ECO:0000259" key="3">
    <source>
        <dbReference type="Pfam" id="PF00248"/>
    </source>
</evidence>
<sequence>MIRGQCLITNKDDQYNDPDVAVILGSDKNPTCESQSVLMAPKIKLSSGYDMPILGFGTYNLNGYQCLTAIHSAVESGYRHFDTAFNHENERQIGEALRTQIQMGNVSRENIFLTTKLWNIHHDPRDVRRICEHQLNLLGFEYIDLYLMQFPVGYRHMCDEILTPINDISVLTTDVDYVDTWRAMEELVKLGLVRSIGLSNFNMEQIQRIIQCSSSKPVVNQIEIWPGFMQKDLVDYCRYNGIVVTAFAPLGQPNREKHTPIYFFSEGMKRLVKKYKRSAAQIVLRYLVDYGVIPIPKAGNPLHIKENLKIFDFKLEEIDIRALRGIKSKERLVQYENIKNHKFYPFERED</sequence>
<dbReference type="AlphaFoldDB" id="I7LSU6"/>
<feature type="site" description="Lowers pKa of active site Tyr" evidence="2">
    <location>
        <position position="116"/>
    </location>
</feature>
<evidence type="ECO:0000256" key="1">
    <source>
        <dbReference type="PIRSR" id="PIRSR000097-2"/>
    </source>
</evidence>
<dbReference type="PRINTS" id="PR00069">
    <property type="entry name" value="ALDKETRDTASE"/>
</dbReference>
<evidence type="ECO:0000256" key="2">
    <source>
        <dbReference type="PIRSR" id="PIRSR000097-3"/>
    </source>
</evidence>
<dbReference type="Gene3D" id="3.20.20.100">
    <property type="entry name" value="NADP-dependent oxidoreductase domain"/>
    <property type="match status" value="1"/>
</dbReference>
<protein>
    <submittedName>
        <fullName evidence="4">Aldehyde reductase</fullName>
    </submittedName>
</protein>
<evidence type="ECO:0000313" key="4">
    <source>
        <dbReference type="EMBL" id="DAA06295.1"/>
    </source>
</evidence>
<dbReference type="InterPro" id="IPR018170">
    <property type="entry name" value="Aldo/ket_reductase_CS"/>
</dbReference>